<proteinExistence type="predicted"/>
<reference evidence="2" key="1">
    <citation type="submission" date="2019-12" db="EMBL/GenBank/DDBJ databases">
        <title>An insight into the sialome of adult female Ixodes ricinus ticks feeding for 6 days.</title>
        <authorList>
            <person name="Perner J."/>
            <person name="Ribeiro J.M.C."/>
        </authorList>
    </citation>
    <scope>NUCLEOTIDE SEQUENCE</scope>
    <source>
        <strain evidence="2">Semi-engorged</strain>
        <tissue evidence="2">Salivary glands</tissue>
    </source>
</reference>
<protein>
    <submittedName>
        <fullName evidence="2">Putative secreted protein</fullName>
    </submittedName>
</protein>
<feature type="signal peptide" evidence="1">
    <location>
        <begin position="1"/>
        <end position="19"/>
    </location>
</feature>
<accession>A0A6B0U4M6</accession>
<sequence length="76" mass="8379">MQLLMTVSIQLTLCRVSMSLKVGNVEEFGDWKSLKISTLISIDQGNSAFLSLNVSKRHVWCDTCTFLLSNSAGLPT</sequence>
<name>A0A6B0U4M6_IXORI</name>
<feature type="chain" id="PRO_5025590936" evidence="1">
    <location>
        <begin position="20"/>
        <end position="76"/>
    </location>
</feature>
<dbReference type="AlphaFoldDB" id="A0A6B0U4M6"/>
<dbReference type="EMBL" id="GIFC01001527">
    <property type="protein sequence ID" value="MXU83610.1"/>
    <property type="molecule type" value="Transcribed_RNA"/>
</dbReference>
<keyword evidence="1" id="KW-0732">Signal</keyword>
<evidence type="ECO:0000313" key="2">
    <source>
        <dbReference type="EMBL" id="MXU83610.1"/>
    </source>
</evidence>
<evidence type="ECO:0000256" key="1">
    <source>
        <dbReference type="SAM" id="SignalP"/>
    </source>
</evidence>
<organism evidence="2">
    <name type="scientific">Ixodes ricinus</name>
    <name type="common">Common tick</name>
    <name type="synonym">Acarus ricinus</name>
    <dbReference type="NCBI Taxonomy" id="34613"/>
    <lineage>
        <taxon>Eukaryota</taxon>
        <taxon>Metazoa</taxon>
        <taxon>Ecdysozoa</taxon>
        <taxon>Arthropoda</taxon>
        <taxon>Chelicerata</taxon>
        <taxon>Arachnida</taxon>
        <taxon>Acari</taxon>
        <taxon>Parasitiformes</taxon>
        <taxon>Ixodida</taxon>
        <taxon>Ixodoidea</taxon>
        <taxon>Ixodidae</taxon>
        <taxon>Ixodinae</taxon>
        <taxon>Ixodes</taxon>
    </lineage>
</organism>